<dbReference type="InterPro" id="IPR024496">
    <property type="entry name" value="Spore_germ_GerPE"/>
</dbReference>
<dbReference type="Pfam" id="PF10970">
    <property type="entry name" value="GerPE"/>
    <property type="match status" value="1"/>
</dbReference>
<dbReference type="EMBL" id="JAKIJS010000001">
    <property type="protein sequence ID" value="MCF6137372.1"/>
    <property type="molecule type" value="Genomic_DNA"/>
</dbReference>
<comment type="caution">
    <text evidence="1">The sequence shown here is derived from an EMBL/GenBank/DDBJ whole genome shotgun (WGS) entry which is preliminary data.</text>
</comment>
<dbReference type="RefSeq" id="WP_236332907.1">
    <property type="nucleotide sequence ID" value="NZ_JAKIJS010000001.1"/>
</dbReference>
<accession>A0ABS9GX59</accession>
<organism evidence="1 2">
    <name type="scientific">Pseudalkalibacillus berkeleyi</name>
    <dbReference type="NCBI Taxonomy" id="1069813"/>
    <lineage>
        <taxon>Bacteria</taxon>
        <taxon>Bacillati</taxon>
        <taxon>Bacillota</taxon>
        <taxon>Bacilli</taxon>
        <taxon>Bacillales</taxon>
        <taxon>Fictibacillaceae</taxon>
        <taxon>Pseudalkalibacillus</taxon>
    </lineage>
</organism>
<keyword evidence="2" id="KW-1185">Reference proteome</keyword>
<proteinExistence type="predicted"/>
<sequence length="124" mass="13976">MDRTSIVQNVEIISMVSASIFEVGDTRILTPSSRALAVQRQESTYVEPDEHTFDQYPMFTFPFPKIEHECIPVNTVHEVPAIHVNSIKVIGIAASSAFHIGKTDYVSAEARVKHIRQFTVDPYE</sequence>
<gene>
    <name evidence="1" type="ORF">L2716_06490</name>
</gene>
<protein>
    <submittedName>
        <fullName evidence="1">Spore germination protein GerPE</fullName>
    </submittedName>
</protein>
<reference evidence="1 2" key="1">
    <citation type="submission" date="2022-01" db="EMBL/GenBank/DDBJ databases">
        <title>Alkalihalobacillus sp. EGI L200015, a novel bacterium isolated from a salt lake sediment.</title>
        <authorList>
            <person name="Gao L."/>
            <person name="Fang B.-Z."/>
            <person name="Li W.-J."/>
        </authorList>
    </citation>
    <scope>NUCLEOTIDE SEQUENCE [LARGE SCALE GENOMIC DNA]</scope>
    <source>
        <strain evidence="1 2">KCTC 12718</strain>
    </source>
</reference>
<name>A0ABS9GX59_9BACL</name>
<dbReference type="Proteomes" id="UP001649381">
    <property type="component" value="Unassembled WGS sequence"/>
</dbReference>
<evidence type="ECO:0000313" key="2">
    <source>
        <dbReference type="Proteomes" id="UP001649381"/>
    </source>
</evidence>
<evidence type="ECO:0000313" key="1">
    <source>
        <dbReference type="EMBL" id="MCF6137372.1"/>
    </source>
</evidence>